<dbReference type="Gene3D" id="3.30.70.360">
    <property type="match status" value="1"/>
</dbReference>
<evidence type="ECO:0000256" key="1">
    <source>
        <dbReference type="ARBA" id="ARBA00022723"/>
    </source>
</evidence>
<proteinExistence type="predicted"/>
<dbReference type="InterPro" id="IPR002933">
    <property type="entry name" value="Peptidase_M20"/>
</dbReference>
<keyword evidence="2" id="KW-0378">Hydrolase</keyword>
<evidence type="ECO:0000259" key="3">
    <source>
        <dbReference type="Pfam" id="PF07687"/>
    </source>
</evidence>
<dbReference type="PANTHER" id="PTHR43808">
    <property type="entry name" value="ACETYLORNITHINE DEACETYLASE"/>
    <property type="match status" value="1"/>
</dbReference>
<dbReference type="InterPro" id="IPR036264">
    <property type="entry name" value="Bact_exopeptidase_dim_dom"/>
</dbReference>
<gene>
    <name evidence="4" type="ORF">ENK44_06485</name>
</gene>
<organism evidence="4">
    <name type="scientific">Caldithrix abyssi</name>
    <dbReference type="NCBI Taxonomy" id="187145"/>
    <lineage>
        <taxon>Bacteria</taxon>
        <taxon>Pseudomonadati</taxon>
        <taxon>Calditrichota</taxon>
        <taxon>Calditrichia</taxon>
        <taxon>Calditrichales</taxon>
        <taxon>Calditrichaceae</taxon>
        <taxon>Caldithrix</taxon>
    </lineage>
</organism>
<dbReference type="GO" id="GO:0046872">
    <property type="term" value="F:metal ion binding"/>
    <property type="evidence" value="ECO:0007669"/>
    <property type="project" value="UniProtKB-KW"/>
</dbReference>
<dbReference type="EMBL" id="DRQG01000062">
    <property type="protein sequence ID" value="HGY55326.1"/>
    <property type="molecule type" value="Genomic_DNA"/>
</dbReference>
<keyword evidence="1" id="KW-0479">Metal-binding</keyword>
<dbReference type="GO" id="GO:0016787">
    <property type="term" value="F:hydrolase activity"/>
    <property type="evidence" value="ECO:0007669"/>
    <property type="project" value="UniProtKB-KW"/>
</dbReference>
<dbReference type="InterPro" id="IPR050072">
    <property type="entry name" value="Peptidase_M20A"/>
</dbReference>
<dbReference type="Pfam" id="PF01546">
    <property type="entry name" value="Peptidase_M20"/>
    <property type="match status" value="1"/>
</dbReference>
<dbReference type="Gene3D" id="3.40.630.10">
    <property type="entry name" value="Zn peptidases"/>
    <property type="match status" value="1"/>
</dbReference>
<dbReference type="AlphaFoldDB" id="A0A7V4TZM8"/>
<evidence type="ECO:0000256" key="2">
    <source>
        <dbReference type="ARBA" id="ARBA00022801"/>
    </source>
</evidence>
<dbReference type="InterPro" id="IPR011650">
    <property type="entry name" value="Peptidase_M20_dimer"/>
</dbReference>
<feature type="domain" description="Peptidase M20 dimerisation" evidence="3">
    <location>
        <begin position="207"/>
        <end position="302"/>
    </location>
</feature>
<dbReference type="SUPFAM" id="SSF53187">
    <property type="entry name" value="Zn-dependent exopeptidases"/>
    <property type="match status" value="1"/>
</dbReference>
<name>A0A7V4TZM8_CALAY</name>
<dbReference type="PANTHER" id="PTHR43808:SF17">
    <property type="entry name" value="PEPTIDASE M20"/>
    <property type="match status" value="1"/>
</dbReference>
<reference evidence="4" key="1">
    <citation type="journal article" date="2020" name="mSystems">
        <title>Genome- and Community-Level Interaction Insights into Carbon Utilization and Element Cycling Functions of Hydrothermarchaeota in Hydrothermal Sediment.</title>
        <authorList>
            <person name="Zhou Z."/>
            <person name="Liu Y."/>
            <person name="Xu W."/>
            <person name="Pan J."/>
            <person name="Luo Z.H."/>
            <person name="Li M."/>
        </authorList>
    </citation>
    <scope>NUCLEOTIDE SEQUENCE [LARGE SCALE GENOMIC DNA]</scope>
    <source>
        <strain evidence="4">HyVt-577</strain>
    </source>
</reference>
<accession>A0A7V4TZM8</accession>
<sequence>MNLLILLFILFNITFLAAGNKTAISEHESVKKALLYLEQIEPETIDEQIKICEIPAPPFKEQARGEYIKQRFQNIGLRNVRIDEVGNVIGEFPGKKNRPALVLSAHLDTVFPENTAVQVNRKGAILKAPGISDDARGLAVILAVARALQHADLNTKGTIYFVATVGEEGLGNLRGVRHLFERSLKNGITHFISVDDVGLKTISKPVGSNRYKVIFHGTGGHSYANFGIPNPLHALGRAIAKISAFQVPQKPKATFSVGRVGGGTSVNSIAHTAWMEVDLRSEDAVELAKLDESFHQAVYSALDEENKRWSLGDTLTVQIKTLGKRPLGKLAQDADILQAVWQADRSLGIKTNLTSGSTDSNFPLSIGIPSVTLGGGGGGSYKHSLQETFDTHNSHLGTQRVLLTVLNITGIK</sequence>
<dbReference type="Proteomes" id="UP000885779">
    <property type="component" value="Unassembled WGS sequence"/>
</dbReference>
<evidence type="ECO:0000313" key="4">
    <source>
        <dbReference type="EMBL" id="HGY55326.1"/>
    </source>
</evidence>
<comment type="caution">
    <text evidence="4">The sequence shown here is derived from an EMBL/GenBank/DDBJ whole genome shotgun (WGS) entry which is preliminary data.</text>
</comment>
<protein>
    <submittedName>
        <fullName evidence="4">M20/M25/M40 family metallo-hydrolase</fullName>
    </submittedName>
</protein>
<dbReference type="Pfam" id="PF07687">
    <property type="entry name" value="M20_dimer"/>
    <property type="match status" value="1"/>
</dbReference>
<dbReference type="SUPFAM" id="SSF55031">
    <property type="entry name" value="Bacterial exopeptidase dimerisation domain"/>
    <property type="match status" value="1"/>
</dbReference>